<dbReference type="CDD" id="cd09212">
    <property type="entry name" value="PUB"/>
    <property type="match status" value="1"/>
</dbReference>
<dbReference type="Proteomes" id="UP000282087">
    <property type="component" value="Unassembled WGS sequence"/>
</dbReference>
<dbReference type="PANTHER" id="PTHR47694:SF1">
    <property type="entry name" value="PLANT UBX DOMAIN-CONTAINING PROTEIN 2"/>
    <property type="match status" value="1"/>
</dbReference>
<dbReference type="SUPFAM" id="SSF143503">
    <property type="entry name" value="PUG domain-like"/>
    <property type="match status" value="1"/>
</dbReference>
<dbReference type="EMBL" id="QLLG01000206">
    <property type="protein sequence ID" value="RMX66358.1"/>
    <property type="molecule type" value="Genomic_DNA"/>
</dbReference>
<accession>A0A3M6VH73</accession>
<dbReference type="AlphaFoldDB" id="A0A3M6VH73"/>
<dbReference type="Pfam" id="PF09409">
    <property type="entry name" value="PUB"/>
    <property type="match status" value="1"/>
</dbReference>
<evidence type="ECO:0000256" key="1">
    <source>
        <dbReference type="SAM" id="MobiDB-lite"/>
    </source>
</evidence>
<dbReference type="InterPro" id="IPR036339">
    <property type="entry name" value="PUB-like_dom_sf"/>
</dbReference>
<feature type="compositionally biased region" description="Basic and acidic residues" evidence="1">
    <location>
        <begin position="69"/>
        <end position="82"/>
    </location>
</feature>
<evidence type="ECO:0000313" key="4">
    <source>
        <dbReference type="Proteomes" id="UP000282087"/>
    </source>
</evidence>
<feature type="region of interest" description="Disordered" evidence="1">
    <location>
        <begin position="1"/>
        <end position="82"/>
    </location>
</feature>
<evidence type="ECO:0000259" key="2">
    <source>
        <dbReference type="Pfam" id="PF09409"/>
    </source>
</evidence>
<feature type="domain" description="PUB" evidence="2">
    <location>
        <begin position="228"/>
        <end position="304"/>
    </location>
</feature>
<dbReference type="InterPro" id="IPR018997">
    <property type="entry name" value="PUB_domain"/>
</dbReference>
<dbReference type="PANTHER" id="PTHR47694">
    <property type="entry name" value="PLANT UBX DOMAIN-CONTAINING PROTEIN 2"/>
    <property type="match status" value="1"/>
</dbReference>
<dbReference type="STRING" id="542832.A0A3M6VH73"/>
<proteinExistence type="predicted"/>
<organism evidence="3 4">
    <name type="scientific">Peronospora effusa</name>
    <dbReference type="NCBI Taxonomy" id="542832"/>
    <lineage>
        <taxon>Eukaryota</taxon>
        <taxon>Sar</taxon>
        <taxon>Stramenopiles</taxon>
        <taxon>Oomycota</taxon>
        <taxon>Peronosporomycetes</taxon>
        <taxon>Peronosporales</taxon>
        <taxon>Peronosporaceae</taxon>
        <taxon>Peronospora</taxon>
    </lineage>
</organism>
<feature type="compositionally biased region" description="Basic residues" evidence="1">
    <location>
        <begin position="1"/>
        <end position="10"/>
    </location>
</feature>
<comment type="caution">
    <text evidence="3">The sequence shown here is derived from an EMBL/GenBank/DDBJ whole genome shotgun (WGS) entry which is preliminary data.</text>
</comment>
<name>A0A3M6VH73_9STRA</name>
<dbReference type="VEuPathDB" id="FungiDB:DD237_003422"/>
<dbReference type="SMART" id="SM00580">
    <property type="entry name" value="PUG"/>
    <property type="match status" value="1"/>
</dbReference>
<sequence>MDWLKKKKDKAKQAAAKISNKRTTFQGEGNVLGGTSEDSSPPSLAAASRGPSIKVPLVKLPFTSNKPRALSEEEQQKRRELQAKALEQRGNAWDKRVATARKARMQQEGEEERKFQYMEPTAAKPSSVEPPVVLSNEAVKARELQSAQTQMGFNPYAATFSSSTQAVSAMHAIGNDSNAPPSATGHITPSPFGEIPHVAAPGTVLTSSDAGENAAVYVLLRQDPSRAITAAETLIKMLSNVIKNPQQCLIHAIVPRQDEKFRKIRLANAVIQSKLVAVSGTIDVLLEAGFSRVTLDGDAYLMLAIDAFRAERVQSAIDRVEVALIQLQHDFA</sequence>
<gene>
    <name evidence="3" type="ORF">DD238_003416</name>
</gene>
<protein>
    <recommendedName>
        <fullName evidence="2">PUB domain-containing protein</fullName>
    </recommendedName>
</protein>
<dbReference type="Gene3D" id="1.20.58.2190">
    <property type="match status" value="1"/>
</dbReference>
<reference evidence="3 4" key="1">
    <citation type="submission" date="2018-06" db="EMBL/GenBank/DDBJ databases">
        <title>Comparative genomics of downy mildews reveals potential adaptations to biotrophy.</title>
        <authorList>
            <person name="Fletcher K."/>
            <person name="Klosterman S.J."/>
            <person name="Derevnina L."/>
            <person name="Martin F."/>
            <person name="Koike S."/>
            <person name="Reyes Chin-Wo S."/>
            <person name="Mou B."/>
            <person name="Michelmore R."/>
        </authorList>
    </citation>
    <scope>NUCLEOTIDE SEQUENCE [LARGE SCALE GENOMIC DNA]</scope>
    <source>
        <strain evidence="3 4">R14</strain>
    </source>
</reference>
<evidence type="ECO:0000313" key="3">
    <source>
        <dbReference type="EMBL" id="RMX66358.1"/>
    </source>
</evidence>
<keyword evidence="4" id="KW-1185">Reference proteome</keyword>